<feature type="non-terminal residue" evidence="1">
    <location>
        <position position="1"/>
    </location>
</feature>
<organism evidence="1 2">
    <name type="scientific">Negativicoccus succinicivorans DORA_17_25</name>
    <dbReference type="NCBI Taxonomy" id="1403945"/>
    <lineage>
        <taxon>Bacteria</taxon>
        <taxon>Bacillati</taxon>
        <taxon>Bacillota</taxon>
        <taxon>Negativicutes</taxon>
        <taxon>Veillonellales</taxon>
        <taxon>Veillonellaceae</taxon>
        <taxon>Negativicoccus</taxon>
    </lineage>
</organism>
<dbReference type="AlphaFoldDB" id="W1U1C3"/>
<sequence>RQFDPVIAHHLWPGGVVVNMPPCHGGDRRFKSDPGRHFFFFASVAQSVEQRTENPRVGSSILP</sequence>
<accession>W1U1C3</accession>
<dbReference type="Proteomes" id="UP000018840">
    <property type="component" value="Unassembled WGS sequence"/>
</dbReference>
<evidence type="ECO:0000313" key="1">
    <source>
        <dbReference type="EMBL" id="ETI86454.1"/>
    </source>
</evidence>
<gene>
    <name evidence="1" type="ORF">Q612_NSC00302G0002</name>
</gene>
<protein>
    <submittedName>
        <fullName evidence="1">Uncharacterized protein</fullName>
    </submittedName>
</protein>
<comment type="caution">
    <text evidence="1">The sequence shown here is derived from an EMBL/GenBank/DDBJ whole genome shotgun (WGS) entry which is preliminary data.</text>
</comment>
<name>W1U1C3_9FIRM</name>
<proteinExistence type="predicted"/>
<dbReference type="AntiFam" id="ANF00013">
    <property type="entry name" value="tRNA translation"/>
</dbReference>
<dbReference type="EMBL" id="AZMC01000302">
    <property type="protein sequence ID" value="ETI86454.1"/>
    <property type="molecule type" value="Genomic_DNA"/>
</dbReference>
<dbReference type="AntiFam" id="ANF00010">
    <property type="entry name" value="tRNA translation"/>
</dbReference>
<reference evidence="1 2" key="1">
    <citation type="submission" date="2013-12" db="EMBL/GenBank/DDBJ databases">
        <title>A Varibaculum cambriense genome reconstructed from a premature infant gut community with otherwise low bacterial novelty that shifts toward anaerobic metabolism during the third week of life.</title>
        <authorList>
            <person name="Brown C.T."/>
            <person name="Sharon I."/>
            <person name="Thomas B.C."/>
            <person name="Castelle C.J."/>
            <person name="Morowitz M.J."/>
            <person name="Banfield J.F."/>
        </authorList>
    </citation>
    <scope>NUCLEOTIDE SEQUENCE [LARGE SCALE GENOMIC DNA]</scope>
    <source>
        <strain evidence="2">DORA_17_25</strain>
    </source>
</reference>
<evidence type="ECO:0000313" key="2">
    <source>
        <dbReference type="Proteomes" id="UP000018840"/>
    </source>
</evidence>